<protein>
    <recommendedName>
        <fullName evidence="8">uS12 prolyl 3-hydroxylase</fullName>
    </recommendedName>
</protein>
<proteinExistence type="inferred from homology"/>
<evidence type="ECO:0000313" key="12">
    <source>
        <dbReference type="EMBL" id="KAJ3642745.1"/>
    </source>
</evidence>
<dbReference type="Gene3D" id="2.60.120.620">
    <property type="entry name" value="q2cbj1_9rhob like domain"/>
    <property type="match status" value="2"/>
</dbReference>
<dbReference type="AlphaFoldDB" id="A0AA38HRS3"/>
<dbReference type="InterPro" id="IPR005123">
    <property type="entry name" value="Oxoglu/Fe-dep_dioxygenase_dom"/>
</dbReference>
<keyword evidence="6" id="KW-0560">Oxidoreductase</keyword>
<dbReference type="InterPro" id="IPR039558">
    <property type="entry name" value="TPA1/OFD1_N"/>
</dbReference>
<dbReference type="Pfam" id="PF13661">
    <property type="entry name" value="2OG-FeII_Oxy_4"/>
    <property type="match status" value="1"/>
</dbReference>
<dbReference type="Pfam" id="PF10637">
    <property type="entry name" value="Ofd1_CTDD"/>
    <property type="match status" value="1"/>
</dbReference>
<evidence type="ECO:0000256" key="5">
    <source>
        <dbReference type="ARBA" id="ARBA00022964"/>
    </source>
</evidence>
<reference evidence="12" key="1">
    <citation type="journal article" date="2023" name="G3 (Bethesda)">
        <title>Whole genome assemblies of Zophobas morio and Tenebrio molitor.</title>
        <authorList>
            <person name="Kaur S."/>
            <person name="Stinson S.A."/>
            <person name="diCenzo G.C."/>
        </authorList>
    </citation>
    <scope>NUCLEOTIDE SEQUENCE</scope>
    <source>
        <strain evidence="12">QUZm001</strain>
    </source>
</reference>
<dbReference type="GO" id="GO:0005506">
    <property type="term" value="F:iron ion binding"/>
    <property type="evidence" value="ECO:0007669"/>
    <property type="project" value="InterPro"/>
</dbReference>
<dbReference type="GO" id="GO:0006449">
    <property type="term" value="P:regulation of translational termination"/>
    <property type="evidence" value="ECO:0007669"/>
    <property type="project" value="TreeGrafter"/>
</dbReference>
<dbReference type="GO" id="GO:0031543">
    <property type="term" value="F:peptidyl-proline dioxygenase activity"/>
    <property type="evidence" value="ECO:0007669"/>
    <property type="project" value="TreeGrafter"/>
</dbReference>
<dbReference type="InterPro" id="IPR006620">
    <property type="entry name" value="Pro_4_hyd_alph"/>
</dbReference>
<dbReference type="PROSITE" id="PS51471">
    <property type="entry name" value="FE2OG_OXY"/>
    <property type="match status" value="1"/>
</dbReference>
<comment type="cofactor">
    <cofactor evidence="1">
        <name>L-ascorbate</name>
        <dbReference type="ChEBI" id="CHEBI:38290"/>
    </cofactor>
</comment>
<dbReference type="EMBL" id="JALNTZ010000008">
    <property type="protein sequence ID" value="KAJ3642745.1"/>
    <property type="molecule type" value="Genomic_DNA"/>
</dbReference>
<sequence>MDKENANKRKLTISTSEEEEEDVEEESESEPEVDCDKWDDDCKIVKTEPKHSVQGYHLMPTCSRNPDENPHKKIKLAPEIRKSLLDVSYKSEFAKSWLKGSEFLRNGTDLVTSPFKVCVVDNFLDNANILGDVRQEFNDVDWNLRSMDLYEFSQSKDLKYLDEHEYITSVYKFLENDVMKWVAEVTGLKLTHISATCSLYNNTDYLLVHDDQRGDRMVAFILYLTNPEGWDENKGGALQLLNKNEDGHPLKVVRNIYPTNNQFVFFQVTNDSYHQVAEVTSFGDTRLSINGWFHTESPPVYESPQFQPYPEGLYGDKIYKQINFDSELSSWICDEYLESDITEDIQEYFEQHSEISLKNFLKQESFNEISLILTSDSLSWVKVGPPNRYCYEVAKTNDLPSVLQRFLQLFQSKQMFTLLQSFTGLEFTEETSSVKFELQKWTPGCYALLGDYDWYDKKQLDLVLYFGCKNNTDVIGARTLYVTLDEEIQDALITLEPEENNLNLIYRDTARFTKYFSKLSRCGCFYTLICSYSE</sequence>
<dbReference type="GO" id="GO:0005737">
    <property type="term" value="C:cytoplasm"/>
    <property type="evidence" value="ECO:0007669"/>
    <property type="project" value="TreeGrafter"/>
</dbReference>
<comment type="caution">
    <text evidence="12">The sequence shown here is derived from an EMBL/GenBank/DDBJ whole genome shotgun (WGS) entry which is preliminary data.</text>
</comment>
<evidence type="ECO:0000256" key="6">
    <source>
        <dbReference type="ARBA" id="ARBA00023002"/>
    </source>
</evidence>
<dbReference type="PANTHER" id="PTHR12117">
    <property type="entry name" value="HISTONE ACETYLTRANSFERASE COMPLEX"/>
    <property type="match status" value="1"/>
</dbReference>
<evidence type="ECO:0000313" key="13">
    <source>
        <dbReference type="Proteomes" id="UP001168821"/>
    </source>
</evidence>
<evidence type="ECO:0000259" key="11">
    <source>
        <dbReference type="PROSITE" id="PS51471"/>
    </source>
</evidence>
<evidence type="ECO:0000256" key="8">
    <source>
        <dbReference type="ARBA" id="ARBA00029938"/>
    </source>
</evidence>
<feature type="domain" description="Fe2OG dioxygenase" evidence="11">
    <location>
        <begin position="191"/>
        <end position="295"/>
    </location>
</feature>
<feature type="compositionally biased region" description="Acidic residues" evidence="10">
    <location>
        <begin position="16"/>
        <end position="33"/>
    </location>
</feature>
<dbReference type="InterPro" id="IPR051842">
    <property type="entry name" value="uS12_prolyl_hydroxylase"/>
</dbReference>
<dbReference type="PANTHER" id="PTHR12117:SF0">
    <property type="entry name" value="PROLYL 3-HYDROXYLASE OGFOD1"/>
    <property type="match status" value="1"/>
</dbReference>
<keyword evidence="4" id="KW-0847">Vitamin C</keyword>
<evidence type="ECO:0000256" key="2">
    <source>
        <dbReference type="ARBA" id="ARBA00007443"/>
    </source>
</evidence>
<organism evidence="12 13">
    <name type="scientific">Zophobas morio</name>
    <dbReference type="NCBI Taxonomy" id="2755281"/>
    <lineage>
        <taxon>Eukaryota</taxon>
        <taxon>Metazoa</taxon>
        <taxon>Ecdysozoa</taxon>
        <taxon>Arthropoda</taxon>
        <taxon>Hexapoda</taxon>
        <taxon>Insecta</taxon>
        <taxon>Pterygota</taxon>
        <taxon>Neoptera</taxon>
        <taxon>Endopterygota</taxon>
        <taxon>Coleoptera</taxon>
        <taxon>Polyphaga</taxon>
        <taxon>Cucujiformia</taxon>
        <taxon>Tenebrionidae</taxon>
        <taxon>Zophobas</taxon>
    </lineage>
</organism>
<evidence type="ECO:0000256" key="3">
    <source>
        <dbReference type="ARBA" id="ARBA00022723"/>
    </source>
</evidence>
<comment type="similarity">
    <text evidence="2">Belongs to the TPA1 family.</text>
</comment>
<gene>
    <name evidence="12" type="ORF">Zmor_025502</name>
</gene>
<dbReference type="InterPro" id="IPR019601">
    <property type="entry name" value="Oxoglutarate/Fe-dep_Oase_C"/>
</dbReference>
<evidence type="ECO:0000256" key="7">
    <source>
        <dbReference type="ARBA" id="ARBA00023004"/>
    </source>
</evidence>
<dbReference type="SMART" id="SM00702">
    <property type="entry name" value="P4Hc"/>
    <property type="match status" value="1"/>
</dbReference>
<dbReference type="GO" id="GO:0031418">
    <property type="term" value="F:L-ascorbic acid binding"/>
    <property type="evidence" value="ECO:0007669"/>
    <property type="project" value="UniProtKB-KW"/>
</dbReference>
<evidence type="ECO:0000256" key="10">
    <source>
        <dbReference type="SAM" id="MobiDB-lite"/>
    </source>
</evidence>
<evidence type="ECO:0000256" key="9">
    <source>
        <dbReference type="ARBA" id="ARBA00047444"/>
    </source>
</evidence>
<name>A0AA38HRS3_9CUCU</name>
<dbReference type="Proteomes" id="UP001168821">
    <property type="component" value="Unassembled WGS sequence"/>
</dbReference>
<keyword evidence="13" id="KW-1185">Reference proteome</keyword>
<comment type="catalytic activity">
    <reaction evidence="9">
        <text>[ribosomal protein uS12]-L-proline + 2-oxoglutarate + O2 = [ribosomal protein uS12]-(3S)-3-hydroxy-L-proline + succinate + CO2</text>
        <dbReference type="Rhea" id="RHEA:54156"/>
        <dbReference type="Rhea" id="RHEA-COMP:13816"/>
        <dbReference type="Rhea" id="RHEA-COMP:13818"/>
        <dbReference type="ChEBI" id="CHEBI:15379"/>
        <dbReference type="ChEBI" id="CHEBI:16526"/>
        <dbReference type="ChEBI" id="CHEBI:16810"/>
        <dbReference type="ChEBI" id="CHEBI:30031"/>
        <dbReference type="ChEBI" id="CHEBI:50342"/>
        <dbReference type="ChEBI" id="CHEBI:85428"/>
    </reaction>
</comment>
<feature type="region of interest" description="Disordered" evidence="10">
    <location>
        <begin position="1"/>
        <end position="36"/>
    </location>
</feature>
<keyword evidence="5" id="KW-0223">Dioxygenase</keyword>
<evidence type="ECO:0000256" key="4">
    <source>
        <dbReference type="ARBA" id="ARBA00022896"/>
    </source>
</evidence>
<accession>A0AA38HRS3</accession>
<evidence type="ECO:0000256" key="1">
    <source>
        <dbReference type="ARBA" id="ARBA00001961"/>
    </source>
</evidence>
<keyword evidence="7" id="KW-0408">Iron</keyword>
<keyword evidence="3" id="KW-0479">Metal-binding</keyword>